<name>A0A8J3K4X5_9ACTN</name>
<sequence length="628" mass="67085">MGLWAAYVVVGSTVAPADPNGWEPGAGTVDGWSAFITRSADPLHPAAPWATVPGPMLTASVLDSDVALLIGWDKGEERFRWLFNEAAGADYGVPGSRAEEPDEQTQAAERVPVVAAMLAWAAEAGLTGAEPDRLDDILSRGYVLAEDGLFATLAALGVIPPGGYLYQAEQAEQTGDILERPEFQHLALARSAAGGTTPEQPAPMFLATAIDHDGPAWARFVVRHELEEWGRPGCLVAAWQEFTAGATTFGSWTFYLTGDPALVLYGWHGTLEAASGLPGHGPWLAVPGECTDIDSAVAWARAQVAADATPAAAPPHRGLVETELAEQLLGMDMTAASPHARAAEPRLVCQLFTYTDLAEHIDTLADWLADARRLLIDPVLAAYGPDRIWLAATGDGAPPYGVSASIDAKSVKGRWSHNGAGAAQWNRALNRLRSGQLHSLGLRLDRLNGEGSRSSHHRGIGVHVELRDQFTEATGPLPDGHPATIVISAARSLLDEHVPGGTAAVVDLLQRAALRFGAVTGYVHGSGSADSLQSPFERRGTAHWRKQRLDTMSRGVHWGNLIGAGHLAAIGGLDRLERLLTDGRVRRLEQWSTEPQLWWFELTDDPFGPVNAHADTVAPDLREIIAYG</sequence>
<dbReference type="Proteomes" id="UP000619293">
    <property type="component" value="Unassembled WGS sequence"/>
</dbReference>
<reference evidence="1 2" key="1">
    <citation type="submission" date="2021-01" db="EMBL/GenBank/DDBJ databases">
        <title>Whole genome shotgun sequence of Catellatospora chokoriensis NBRC 107358.</title>
        <authorList>
            <person name="Komaki H."/>
            <person name="Tamura T."/>
        </authorList>
    </citation>
    <scope>NUCLEOTIDE SEQUENCE [LARGE SCALE GENOMIC DNA]</scope>
    <source>
        <strain evidence="1 2">NBRC 107358</strain>
    </source>
</reference>
<protein>
    <submittedName>
        <fullName evidence="1">Uncharacterized protein</fullName>
    </submittedName>
</protein>
<dbReference type="EMBL" id="BONG01000016">
    <property type="protein sequence ID" value="GIF89539.1"/>
    <property type="molecule type" value="Genomic_DNA"/>
</dbReference>
<organism evidence="1 2">
    <name type="scientific">Catellatospora chokoriensis</name>
    <dbReference type="NCBI Taxonomy" id="310353"/>
    <lineage>
        <taxon>Bacteria</taxon>
        <taxon>Bacillati</taxon>
        <taxon>Actinomycetota</taxon>
        <taxon>Actinomycetes</taxon>
        <taxon>Micromonosporales</taxon>
        <taxon>Micromonosporaceae</taxon>
        <taxon>Catellatospora</taxon>
    </lineage>
</organism>
<evidence type="ECO:0000313" key="1">
    <source>
        <dbReference type="EMBL" id="GIF89539.1"/>
    </source>
</evidence>
<accession>A0A8J3K4X5</accession>
<dbReference type="RefSeq" id="WP_203736238.1">
    <property type="nucleotide sequence ID" value="NZ_BONG01000016.1"/>
</dbReference>
<evidence type="ECO:0000313" key="2">
    <source>
        <dbReference type="Proteomes" id="UP000619293"/>
    </source>
</evidence>
<comment type="caution">
    <text evidence="1">The sequence shown here is derived from an EMBL/GenBank/DDBJ whole genome shotgun (WGS) entry which is preliminary data.</text>
</comment>
<dbReference type="AlphaFoldDB" id="A0A8J3K4X5"/>
<proteinExistence type="predicted"/>
<gene>
    <name evidence="1" type="ORF">Cch02nite_29830</name>
</gene>
<keyword evidence="2" id="KW-1185">Reference proteome</keyword>